<proteinExistence type="predicted"/>
<sequence>MKLSLSVNLSDILTEKKSILENLFSWGSIFDNGFHPGRIFRLVKEISLNGIELVASKNMNERDIERVKKILNEHEISVLSLHQPILTL</sequence>
<comment type="caution">
    <text evidence="1">The sequence shown here is derived from an EMBL/GenBank/DDBJ whole genome shotgun (WGS) entry which is preliminary data.</text>
</comment>
<name>A0A2M8G945_9BACT</name>
<evidence type="ECO:0008006" key="3">
    <source>
        <dbReference type="Google" id="ProtNLM"/>
    </source>
</evidence>
<evidence type="ECO:0000313" key="2">
    <source>
        <dbReference type="Proteomes" id="UP000229041"/>
    </source>
</evidence>
<dbReference type="Proteomes" id="UP000229041">
    <property type="component" value="Unassembled WGS sequence"/>
</dbReference>
<protein>
    <recommendedName>
        <fullName evidence="3">Xylose isomerase-like TIM barrel domain-containing protein</fullName>
    </recommendedName>
</protein>
<reference evidence="2" key="1">
    <citation type="submission" date="2017-09" db="EMBL/GenBank/DDBJ databases">
        <title>Depth-based differentiation of microbial function through sediment-hosted aquifers and enrichment of novel symbionts in the deep terrestrial subsurface.</title>
        <authorList>
            <person name="Probst A.J."/>
            <person name="Ladd B."/>
            <person name="Jarett J.K."/>
            <person name="Geller-Mcgrath D.E."/>
            <person name="Sieber C.M.K."/>
            <person name="Emerson J.B."/>
            <person name="Anantharaman K."/>
            <person name="Thomas B.C."/>
            <person name="Malmstrom R."/>
            <person name="Stieglmeier M."/>
            <person name="Klingl A."/>
            <person name="Woyke T."/>
            <person name="Ryan C.M."/>
            <person name="Banfield J.F."/>
        </authorList>
    </citation>
    <scope>NUCLEOTIDE SEQUENCE [LARGE SCALE GENOMIC DNA]</scope>
</reference>
<dbReference type="EMBL" id="PFQR01000026">
    <property type="protein sequence ID" value="PJC69984.1"/>
    <property type="molecule type" value="Genomic_DNA"/>
</dbReference>
<evidence type="ECO:0000313" key="1">
    <source>
        <dbReference type="EMBL" id="PJC69984.1"/>
    </source>
</evidence>
<organism evidence="1 2">
    <name type="scientific">Candidatus Tagabacteria bacterium CG_4_8_14_3_um_filter_41_8</name>
    <dbReference type="NCBI Taxonomy" id="1975018"/>
    <lineage>
        <taxon>Bacteria</taxon>
        <taxon>Candidatus Tagaibacteriota</taxon>
    </lineage>
</organism>
<accession>A0A2M8G945</accession>
<dbReference type="SUPFAM" id="SSF51658">
    <property type="entry name" value="Xylose isomerase-like"/>
    <property type="match status" value="1"/>
</dbReference>
<gene>
    <name evidence="1" type="ORF">CO014_00940</name>
</gene>
<dbReference type="AlphaFoldDB" id="A0A2M8G945"/>
<dbReference type="InterPro" id="IPR036237">
    <property type="entry name" value="Xyl_isomerase-like_sf"/>
</dbReference>